<evidence type="ECO:0000313" key="6">
    <source>
        <dbReference type="Proteomes" id="UP000275267"/>
    </source>
</evidence>
<dbReference type="InterPro" id="IPR045262">
    <property type="entry name" value="STP/PLT_plant"/>
</dbReference>
<dbReference type="EMBL" id="PQIB02000015">
    <property type="protein sequence ID" value="RLM65203.1"/>
    <property type="molecule type" value="Genomic_DNA"/>
</dbReference>
<comment type="caution">
    <text evidence="5">The sequence shown here is derived from an EMBL/GenBank/DDBJ whole genome shotgun (WGS) entry which is preliminary data.</text>
</comment>
<dbReference type="PANTHER" id="PTHR23500">
    <property type="entry name" value="SOLUTE CARRIER FAMILY 2, FACILITATED GLUCOSE TRANSPORTER"/>
    <property type="match status" value="1"/>
</dbReference>
<keyword evidence="4" id="KW-0812">Transmembrane</keyword>
<gene>
    <name evidence="5" type="ORF">C2845_PM16G09510</name>
</gene>
<dbReference type="Gene3D" id="1.20.1250.20">
    <property type="entry name" value="MFS general substrate transporter like domains"/>
    <property type="match status" value="1"/>
</dbReference>
<evidence type="ECO:0000313" key="5">
    <source>
        <dbReference type="EMBL" id="RLM65203.1"/>
    </source>
</evidence>
<evidence type="ECO:0000256" key="2">
    <source>
        <dbReference type="ARBA" id="ARBA00022448"/>
    </source>
</evidence>
<dbReference type="GO" id="GO:0015144">
    <property type="term" value="F:carbohydrate transmembrane transporter activity"/>
    <property type="evidence" value="ECO:0007669"/>
    <property type="project" value="InterPro"/>
</dbReference>
<sequence>MGRTEHHKTESSATVQAERRHSPRLFSSSTASDMTKSRLQSYSILSKVNSMKNFCLSSGTSTKILEELQEWSITASYPAIDDWVALRWTSSGALLKAKPIVCPLPDAGVLAVEGRRSDGEARLSWQLQTSDQRAHGDGPVAPGTEEETKSRWGRAGQGSMGFCQFTPTRPEYEYGVGLASRVIEGRSVLVGLVWCGDQLTDRLVVLLARRPLQSRRRVPERRGLRGSARQGRCRRAARTVWRVSAARTGRGGDELASRRGVEVVRPHVLRGELAAAGQHGESLRMGVSDRWSERRGRAAAEHRARVVPVPIPAGTNLDPYPSGLVSAGQRSVRCGAMIFQSMCLGVLPLLDAVGGLVASLRSSVALPSPTHGAQFTHVLGNEETEAKSSHAAEDGDPLDLWQLWTLDLLDTSHVHGDLVFPCACSVASAAPSSQRSQAKQRREAAFGGRSSREGGSFRRLAARHERHLTYAVVVATLQLFLRLTRANATTLLLPMLAQAAGRGRGAARVGDAVLVLVNTCGVLGSALAAREFGRETMCAISGVLIVFCQVAVPATMGAAHAGLSCGGARMAGGHAAGMFALACAVSGGFSWAWGALFWAVPGDGIRSAGQAAGAALGFGLGFAQMQCFLLTLRQLKHAAFAYYAVWIWS</sequence>
<feature type="transmembrane region" description="Helical" evidence="4">
    <location>
        <begin position="539"/>
        <end position="563"/>
    </location>
</feature>
<name>A0A3L6PVV5_PANMI</name>
<proteinExistence type="inferred from homology"/>
<protein>
    <submittedName>
        <fullName evidence="5">Uncharacterized protein</fullName>
    </submittedName>
</protein>
<keyword evidence="4" id="KW-0472">Membrane</keyword>
<comment type="similarity">
    <text evidence="1">Belongs to the major facilitator superfamily. Sugar transporter (TC 2.A.1.1) family.</text>
</comment>
<organism evidence="5 6">
    <name type="scientific">Panicum miliaceum</name>
    <name type="common">Proso millet</name>
    <name type="synonym">Broomcorn millet</name>
    <dbReference type="NCBI Taxonomy" id="4540"/>
    <lineage>
        <taxon>Eukaryota</taxon>
        <taxon>Viridiplantae</taxon>
        <taxon>Streptophyta</taxon>
        <taxon>Embryophyta</taxon>
        <taxon>Tracheophyta</taxon>
        <taxon>Spermatophyta</taxon>
        <taxon>Magnoliopsida</taxon>
        <taxon>Liliopsida</taxon>
        <taxon>Poales</taxon>
        <taxon>Poaceae</taxon>
        <taxon>PACMAD clade</taxon>
        <taxon>Panicoideae</taxon>
        <taxon>Panicodae</taxon>
        <taxon>Paniceae</taxon>
        <taxon>Panicinae</taxon>
        <taxon>Panicum</taxon>
        <taxon>Panicum sect. Panicum</taxon>
    </lineage>
</organism>
<feature type="compositionally biased region" description="Basic and acidic residues" evidence="3">
    <location>
        <begin position="440"/>
        <end position="452"/>
    </location>
</feature>
<keyword evidence="6" id="KW-1185">Reference proteome</keyword>
<accession>A0A3L6PVV5</accession>
<feature type="region of interest" description="Disordered" evidence="3">
    <location>
        <begin position="1"/>
        <end position="32"/>
    </location>
</feature>
<evidence type="ECO:0000256" key="4">
    <source>
        <dbReference type="SAM" id="Phobius"/>
    </source>
</evidence>
<keyword evidence="4" id="KW-1133">Transmembrane helix</keyword>
<dbReference type="AlphaFoldDB" id="A0A3L6PVV5"/>
<feature type="transmembrane region" description="Helical" evidence="4">
    <location>
        <begin position="611"/>
        <end position="632"/>
    </location>
</feature>
<reference evidence="6" key="1">
    <citation type="journal article" date="2019" name="Nat. Commun.">
        <title>The genome of broomcorn millet.</title>
        <authorList>
            <person name="Zou C."/>
            <person name="Miki D."/>
            <person name="Li D."/>
            <person name="Tang Q."/>
            <person name="Xiao L."/>
            <person name="Rajput S."/>
            <person name="Deng P."/>
            <person name="Jia W."/>
            <person name="Huang R."/>
            <person name="Zhang M."/>
            <person name="Sun Y."/>
            <person name="Hu J."/>
            <person name="Fu X."/>
            <person name="Schnable P.S."/>
            <person name="Li F."/>
            <person name="Zhang H."/>
            <person name="Feng B."/>
            <person name="Zhu X."/>
            <person name="Liu R."/>
            <person name="Schnable J.C."/>
            <person name="Zhu J.-K."/>
            <person name="Zhang H."/>
        </authorList>
    </citation>
    <scope>NUCLEOTIDE SEQUENCE [LARGE SCALE GENOMIC DNA]</scope>
</reference>
<feature type="transmembrane region" description="Helical" evidence="4">
    <location>
        <begin position="575"/>
        <end position="599"/>
    </location>
</feature>
<dbReference type="OrthoDB" id="689903at2759"/>
<dbReference type="InterPro" id="IPR036259">
    <property type="entry name" value="MFS_trans_sf"/>
</dbReference>
<dbReference type="STRING" id="4540.A0A3L6PVV5"/>
<dbReference type="Proteomes" id="UP000275267">
    <property type="component" value="Unassembled WGS sequence"/>
</dbReference>
<keyword evidence="2" id="KW-0813">Transport</keyword>
<evidence type="ECO:0000256" key="1">
    <source>
        <dbReference type="ARBA" id="ARBA00010992"/>
    </source>
</evidence>
<feature type="region of interest" description="Disordered" evidence="3">
    <location>
        <begin position="433"/>
        <end position="452"/>
    </location>
</feature>
<dbReference type="PANTHER" id="PTHR23500:SF474">
    <property type="entry name" value="SOLUTE CARRIER FAMILY 40 PROTEIN"/>
    <property type="match status" value="1"/>
</dbReference>
<feature type="region of interest" description="Disordered" evidence="3">
    <location>
        <begin position="127"/>
        <end position="155"/>
    </location>
</feature>
<evidence type="ECO:0000256" key="3">
    <source>
        <dbReference type="SAM" id="MobiDB-lite"/>
    </source>
</evidence>